<dbReference type="PATRIC" id="fig|1121448.10.peg.1357"/>
<reference evidence="1 2" key="1">
    <citation type="journal article" date="2013" name="J. Bacteriol.">
        <title>Roles of HynAB and Ech, the only two hydrogenases found in the model sulfate reducer Desulfovibrio gigas.</title>
        <authorList>
            <person name="Morais-Silva F.O."/>
            <person name="Santos C.I."/>
            <person name="Rodrigues R."/>
            <person name="Pereira I.A."/>
            <person name="Rodrigues-Pousada C."/>
        </authorList>
    </citation>
    <scope>NUCLEOTIDE SEQUENCE [LARGE SCALE GENOMIC DNA]</scope>
    <source>
        <strain evidence="2">ATCC 19364 / DSM 1382 / NCIMB 9332 / VKM B-1759</strain>
    </source>
</reference>
<dbReference type="RefSeq" id="WP_021760004.1">
    <property type="nucleotide sequence ID" value="NC_022444.1"/>
</dbReference>
<reference evidence="2" key="2">
    <citation type="submission" date="2013-07" db="EMBL/GenBank/DDBJ databases">
        <authorList>
            <person name="Morais-Silva F.O."/>
            <person name="Rezende A.M."/>
            <person name="Pimentel C."/>
            <person name="Resende D.M."/>
            <person name="Santos C.I."/>
            <person name="Clemente C."/>
            <person name="de Oliveira L.M."/>
            <person name="da Silva S.M."/>
            <person name="Costa D.A."/>
            <person name="Varela-Raposo A."/>
            <person name="Horacio E.C.A."/>
            <person name="Matos M."/>
            <person name="Flores O."/>
            <person name="Ruiz J.C."/>
            <person name="Rodrigues-Pousada C."/>
        </authorList>
    </citation>
    <scope>NUCLEOTIDE SEQUENCE [LARGE SCALE GENOMIC DNA]</scope>
    <source>
        <strain evidence="2">ATCC 19364 / DSM 1382 / NCIMB 9332 / VKM B-1759</strain>
    </source>
</reference>
<evidence type="ECO:0008006" key="3">
    <source>
        <dbReference type="Google" id="ProtNLM"/>
    </source>
</evidence>
<sequence length="92" mass="10293">MDQRTCPHCHSVLESWIGPPETGWGELFVCNNNDCHYYLTSNTCLVEQGGKECLGFRYAEDPMNNFSSFNLLSWFPASLKEKAQALANASNG</sequence>
<dbReference type="eggNOG" id="ENOG5031CIK">
    <property type="taxonomic scope" value="Bacteria"/>
</dbReference>
<dbReference type="AlphaFoldDB" id="T2GAK6"/>
<gene>
    <name evidence="1" type="ORF">DGI_1362</name>
</gene>
<protein>
    <recommendedName>
        <fullName evidence="3">Zinc finger Ogr/Delta-type domain-containing protein</fullName>
    </recommendedName>
</protein>
<dbReference type="HOGENOM" id="CLU_2507234_0_0_7"/>
<proteinExistence type="predicted"/>
<dbReference type="Proteomes" id="UP000016587">
    <property type="component" value="Chromosome"/>
</dbReference>
<dbReference type="OrthoDB" id="598068at2"/>
<organism evidence="1 2">
    <name type="scientific">Megalodesulfovibrio gigas (strain ATCC 19364 / DSM 1382 / NCIMB 9332 / VKM B-1759)</name>
    <name type="common">Desulfovibrio gigas</name>
    <dbReference type="NCBI Taxonomy" id="1121448"/>
    <lineage>
        <taxon>Bacteria</taxon>
        <taxon>Pseudomonadati</taxon>
        <taxon>Thermodesulfobacteriota</taxon>
        <taxon>Desulfovibrionia</taxon>
        <taxon>Desulfovibrionales</taxon>
        <taxon>Desulfovibrionaceae</taxon>
        <taxon>Megalodesulfovibrio</taxon>
    </lineage>
</organism>
<evidence type="ECO:0000313" key="1">
    <source>
        <dbReference type="EMBL" id="AGW13209.1"/>
    </source>
</evidence>
<evidence type="ECO:0000313" key="2">
    <source>
        <dbReference type="Proteomes" id="UP000016587"/>
    </source>
</evidence>
<dbReference type="EMBL" id="CP006585">
    <property type="protein sequence ID" value="AGW13209.1"/>
    <property type="molecule type" value="Genomic_DNA"/>
</dbReference>
<accession>T2GAK6</accession>
<name>T2GAK6_MEGG1</name>
<keyword evidence="2" id="KW-1185">Reference proteome</keyword>
<dbReference type="KEGG" id="dgg:DGI_1362"/>